<dbReference type="GO" id="GO:0005525">
    <property type="term" value="F:GTP binding"/>
    <property type="evidence" value="ECO:0007669"/>
    <property type="project" value="InterPro"/>
</dbReference>
<feature type="compositionally biased region" description="Basic and acidic residues" evidence="1">
    <location>
        <begin position="723"/>
        <end position="734"/>
    </location>
</feature>
<feature type="region of interest" description="Disordered" evidence="1">
    <location>
        <begin position="723"/>
        <end position="777"/>
    </location>
</feature>
<evidence type="ECO:0000259" key="2">
    <source>
        <dbReference type="Pfam" id="PF01926"/>
    </source>
</evidence>
<organism evidence="3 4">
    <name type="scientific">Acropora cervicornis</name>
    <name type="common">Staghorn coral</name>
    <dbReference type="NCBI Taxonomy" id="6130"/>
    <lineage>
        <taxon>Eukaryota</taxon>
        <taxon>Metazoa</taxon>
        <taxon>Cnidaria</taxon>
        <taxon>Anthozoa</taxon>
        <taxon>Hexacorallia</taxon>
        <taxon>Scleractinia</taxon>
        <taxon>Astrocoeniina</taxon>
        <taxon>Acroporidae</taxon>
        <taxon>Acropora</taxon>
    </lineage>
</organism>
<reference evidence="3" key="1">
    <citation type="journal article" date="2023" name="G3 (Bethesda)">
        <title>Whole genome assembly and annotation of the endangered Caribbean coral Acropora cervicornis.</title>
        <authorList>
            <person name="Selwyn J.D."/>
            <person name="Vollmer S.V."/>
        </authorList>
    </citation>
    <scope>NUCLEOTIDE SEQUENCE</scope>
    <source>
        <strain evidence="3">K2</strain>
    </source>
</reference>
<protein>
    <recommendedName>
        <fullName evidence="2">G domain-containing protein</fullName>
    </recommendedName>
</protein>
<feature type="region of interest" description="Disordered" evidence="1">
    <location>
        <begin position="194"/>
        <end position="244"/>
    </location>
</feature>
<accession>A0AAD9UV44</accession>
<reference evidence="3" key="2">
    <citation type="journal article" date="2023" name="Science">
        <title>Genomic signatures of disease resistance in endangered staghorn corals.</title>
        <authorList>
            <person name="Vollmer S.V."/>
            <person name="Selwyn J.D."/>
            <person name="Despard B.A."/>
            <person name="Roesel C.L."/>
        </authorList>
    </citation>
    <scope>NUCLEOTIDE SEQUENCE</scope>
    <source>
        <strain evidence="3">K2</strain>
    </source>
</reference>
<keyword evidence="4" id="KW-1185">Reference proteome</keyword>
<dbReference type="InterPro" id="IPR006073">
    <property type="entry name" value="GTP-bd"/>
</dbReference>
<dbReference type="Proteomes" id="UP001249851">
    <property type="component" value="Unassembled WGS sequence"/>
</dbReference>
<evidence type="ECO:0000256" key="1">
    <source>
        <dbReference type="SAM" id="MobiDB-lite"/>
    </source>
</evidence>
<dbReference type="CDD" id="cd00882">
    <property type="entry name" value="Ras_like_GTPase"/>
    <property type="match status" value="1"/>
</dbReference>
<dbReference type="EMBL" id="JARQWQ010000102">
    <property type="protein sequence ID" value="KAK2551073.1"/>
    <property type="molecule type" value="Genomic_DNA"/>
</dbReference>
<dbReference type="Pfam" id="PF01926">
    <property type="entry name" value="MMR_HSR1"/>
    <property type="match status" value="1"/>
</dbReference>
<dbReference type="SUPFAM" id="SSF52540">
    <property type="entry name" value="P-loop containing nucleoside triphosphate hydrolases"/>
    <property type="match status" value="1"/>
</dbReference>
<sequence>MTDEIVEAQKRMSEKNNFTFHGDGAANEAGHVANMVNQLRMILYDIRTECLGYQSEHGVSELRKCPHCGLIWTKVEGCEGDTTCGNRPSAVNDLRDPSYAELGTFLFQWLDDGQLYISKRGRKSVLSERSSQRMYGCGRSINWKQMATVAVPSEFSETVKVGTSDIKTLPPTAANFRHELCGKLDSARKKLKLEIPPPHDSSDPQCANLDTCLSSTARDSQPSGTTKNNRKTAKPKRCAEPQSRYGTIAVPSEFSETVNLGTNATFSPKSLLALFEADKSNNKARIHLSILKRHHFHSPRIEKGSSKTEGDVGTGKSTIVEKLTKREGRSSNSNESFTKDSEVFWVRDGSLIVADTPGSNALKDKLEHNVHIAGAINFRPVSRIFIVVKAETRIDTVIDNVRKYADRFLELPMDVVGVLVTHMDMVTWGEKEFTRLIDDELGIDMIVFSWITTDHKTLKKSILKTCTETHNLTVDDENFFKLFKIHSNHRKILQSTSDEVKKFDEKKRAFVEARKAFTGKDLVDLVFEFHAYMTDEIVEAQKRMSEKNNFTFYGDGAANEAGHVANMVNQLRMILYDIRTECLSYQSEHGVSELRKCPHCGLIWTKVEGCEGDTTCGNRPSAVNDLRDPSYAELGTFSFQWLGDGCFHISKIGRKNIKSEKRSGAHYGCGKTINWKQMATVEVPSEFSKTVKVGTSDIKILPPSAENFKEELSGRIYAAGRKLKLDEPPPHDPSDPLFADLDTLSSPTASDSERIGTNGSSRKTVEPGRYSEPQSGYAAIATPPEFSESVKFRTSNLLTLPPAVQSVQEELPEMIESATRKLKLCKRRTPTTMKSP</sequence>
<evidence type="ECO:0000313" key="4">
    <source>
        <dbReference type="Proteomes" id="UP001249851"/>
    </source>
</evidence>
<dbReference type="Gene3D" id="3.40.50.300">
    <property type="entry name" value="P-loop containing nucleotide triphosphate hydrolases"/>
    <property type="match status" value="1"/>
</dbReference>
<comment type="caution">
    <text evidence="3">The sequence shown here is derived from an EMBL/GenBank/DDBJ whole genome shotgun (WGS) entry which is preliminary data.</text>
</comment>
<gene>
    <name evidence="3" type="ORF">P5673_028137</name>
</gene>
<name>A0AAD9UV44_ACRCE</name>
<feature type="compositionally biased region" description="Polar residues" evidence="1">
    <location>
        <begin position="743"/>
        <end position="762"/>
    </location>
</feature>
<dbReference type="AlphaFoldDB" id="A0AAD9UV44"/>
<proteinExistence type="predicted"/>
<feature type="compositionally biased region" description="Polar residues" evidence="1">
    <location>
        <begin position="211"/>
        <end position="227"/>
    </location>
</feature>
<evidence type="ECO:0000313" key="3">
    <source>
        <dbReference type="EMBL" id="KAK2551073.1"/>
    </source>
</evidence>
<feature type="domain" description="G" evidence="2">
    <location>
        <begin position="310"/>
        <end position="412"/>
    </location>
</feature>
<dbReference type="InterPro" id="IPR027417">
    <property type="entry name" value="P-loop_NTPase"/>
</dbReference>